<dbReference type="Pfam" id="PF00400">
    <property type="entry name" value="WD40"/>
    <property type="match status" value="2"/>
</dbReference>
<dbReference type="InterPro" id="IPR019775">
    <property type="entry name" value="WD40_repeat_CS"/>
</dbReference>
<sequence length="267" mass="31459">MLGLKYYTYQYYSYQDLEELKSVLKYDSIGEIKFYDDEKIIEYKINRERCLLLGDLIELIKIGFIRFHLGQLLLLFIQLLEKVKNMESHKIEHKYLSLDRIWLKFNNNQYLTIIYKRIEYEIAFTGYNNKFEEDLDTSIRLWDFKIGQQKAYQMGIHHDCATEASGSEDKSIRLWDLKTGQQKTKLDGHSKTVMSVCFSPDGATLASSSCDYSIRLWDTKSGKSIEPADKRYKDLRAQFNTPLSQNNLLQCDIHSFIIFKPTPSKIF</sequence>
<dbReference type="PANTHER" id="PTHR22847:SF637">
    <property type="entry name" value="WD REPEAT DOMAIN 5B"/>
    <property type="match status" value="1"/>
</dbReference>
<evidence type="ECO:0000256" key="2">
    <source>
        <dbReference type="ARBA" id="ARBA00022737"/>
    </source>
</evidence>
<evidence type="ECO:0000313" key="4">
    <source>
        <dbReference type="EMBL" id="CAD8130274.1"/>
    </source>
</evidence>
<evidence type="ECO:0000313" key="5">
    <source>
        <dbReference type="Proteomes" id="UP000692954"/>
    </source>
</evidence>
<dbReference type="AlphaFoldDB" id="A0A8S1RUV8"/>
<keyword evidence="2" id="KW-0677">Repeat</keyword>
<dbReference type="Proteomes" id="UP000692954">
    <property type="component" value="Unassembled WGS sequence"/>
</dbReference>
<feature type="repeat" description="WD" evidence="3">
    <location>
        <begin position="186"/>
        <end position="227"/>
    </location>
</feature>
<evidence type="ECO:0000256" key="3">
    <source>
        <dbReference type="PROSITE-ProRule" id="PRU00221"/>
    </source>
</evidence>
<dbReference type="SMART" id="SM00320">
    <property type="entry name" value="WD40"/>
    <property type="match status" value="2"/>
</dbReference>
<reference evidence="4" key="1">
    <citation type="submission" date="2021-01" db="EMBL/GenBank/DDBJ databases">
        <authorList>
            <consortium name="Genoscope - CEA"/>
            <person name="William W."/>
        </authorList>
    </citation>
    <scope>NUCLEOTIDE SEQUENCE</scope>
</reference>
<keyword evidence="5" id="KW-1185">Reference proteome</keyword>
<name>A0A8S1RUV8_9CILI</name>
<evidence type="ECO:0000256" key="1">
    <source>
        <dbReference type="ARBA" id="ARBA00022574"/>
    </source>
</evidence>
<dbReference type="PROSITE" id="PS50294">
    <property type="entry name" value="WD_REPEATS_REGION"/>
    <property type="match status" value="1"/>
</dbReference>
<organism evidence="4 5">
    <name type="scientific">Paramecium sonneborni</name>
    <dbReference type="NCBI Taxonomy" id="65129"/>
    <lineage>
        <taxon>Eukaryota</taxon>
        <taxon>Sar</taxon>
        <taxon>Alveolata</taxon>
        <taxon>Ciliophora</taxon>
        <taxon>Intramacronucleata</taxon>
        <taxon>Oligohymenophorea</taxon>
        <taxon>Peniculida</taxon>
        <taxon>Parameciidae</taxon>
        <taxon>Paramecium</taxon>
    </lineage>
</organism>
<dbReference type="GO" id="GO:1990234">
    <property type="term" value="C:transferase complex"/>
    <property type="evidence" value="ECO:0007669"/>
    <property type="project" value="UniProtKB-ARBA"/>
</dbReference>
<protein>
    <recommendedName>
        <fullName evidence="6">WD-40 repeat protein</fullName>
    </recommendedName>
</protein>
<gene>
    <name evidence="4" type="ORF">PSON_ATCC_30995.1.T2730010</name>
</gene>
<keyword evidence="1 3" id="KW-0853">WD repeat</keyword>
<dbReference type="PANTHER" id="PTHR22847">
    <property type="entry name" value="WD40 REPEAT PROTEIN"/>
    <property type="match status" value="1"/>
</dbReference>
<dbReference type="EMBL" id="CAJJDN010000273">
    <property type="protein sequence ID" value="CAD8130274.1"/>
    <property type="molecule type" value="Genomic_DNA"/>
</dbReference>
<comment type="caution">
    <text evidence="4">The sequence shown here is derived from an EMBL/GenBank/DDBJ whole genome shotgun (WGS) entry which is preliminary data.</text>
</comment>
<accession>A0A8S1RUV8</accession>
<dbReference type="OrthoDB" id="538223at2759"/>
<dbReference type="PROSITE" id="PS50082">
    <property type="entry name" value="WD_REPEATS_2"/>
    <property type="match status" value="2"/>
</dbReference>
<feature type="repeat" description="WD" evidence="3">
    <location>
        <begin position="164"/>
        <end position="185"/>
    </location>
</feature>
<dbReference type="InterPro" id="IPR001680">
    <property type="entry name" value="WD40_rpt"/>
</dbReference>
<proteinExistence type="predicted"/>
<dbReference type="PROSITE" id="PS00678">
    <property type="entry name" value="WD_REPEATS_1"/>
    <property type="match status" value="1"/>
</dbReference>
<evidence type="ECO:0008006" key="6">
    <source>
        <dbReference type="Google" id="ProtNLM"/>
    </source>
</evidence>